<dbReference type="GO" id="GO:0000149">
    <property type="term" value="F:SNARE binding"/>
    <property type="evidence" value="ECO:0007669"/>
    <property type="project" value="TreeGrafter"/>
</dbReference>
<reference evidence="2 3" key="1">
    <citation type="submission" date="2017-07" db="EMBL/GenBank/DDBJ databases">
        <authorList>
            <person name="Talla V."/>
            <person name="Backstrom N."/>
        </authorList>
    </citation>
    <scope>NUCLEOTIDE SEQUENCE [LARGE SCALE GENOMIC DNA]</scope>
</reference>
<dbReference type="SUPFAM" id="SSF82754">
    <property type="entry name" value="C-terminal, gelsolin-like domain of Sec23/24"/>
    <property type="match status" value="1"/>
</dbReference>
<dbReference type="AlphaFoldDB" id="A0A5E4R320"/>
<sequence length="163" mass="18638">MCDLKTLPLSQLMRAVYPDLYPVHTLTHYKQDASTAPDPPRLQLSAERIDSDGAYLLDDGETMLIYVCNAVSPAFLSECLGVTAFTQLRDESRELPQVDSDYCSLLHSFVEKLNDDRPHPSNILIIRDNSPSRLQFTERLVDDRVEAAFSYYEFLQHIKNQVK</sequence>
<gene>
    <name evidence="2" type="ORF">LSINAPIS_LOCUS14110</name>
</gene>
<dbReference type="GO" id="GO:0090110">
    <property type="term" value="P:COPII-coated vesicle cargo loading"/>
    <property type="evidence" value="ECO:0007669"/>
    <property type="project" value="TreeGrafter"/>
</dbReference>
<evidence type="ECO:0000313" key="3">
    <source>
        <dbReference type="Proteomes" id="UP000324832"/>
    </source>
</evidence>
<keyword evidence="3" id="KW-1185">Reference proteome</keyword>
<feature type="domain" description="Gelsolin-like" evidence="1">
    <location>
        <begin position="37"/>
        <end position="99"/>
    </location>
</feature>
<dbReference type="InterPro" id="IPR036180">
    <property type="entry name" value="Gelsolin-like_dom_sf"/>
</dbReference>
<organism evidence="2 3">
    <name type="scientific">Leptidea sinapis</name>
    <dbReference type="NCBI Taxonomy" id="189913"/>
    <lineage>
        <taxon>Eukaryota</taxon>
        <taxon>Metazoa</taxon>
        <taxon>Ecdysozoa</taxon>
        <taxon>Arthropoda</taxon>
        <taxon>Hexapoda</taxon>
        <taxon>Insecta</taxon>
        <taxon>Pterygota</taxon>
        <taxon>Neoptera</taxon>
        <taxon>Endopterygota</taxon>
        <taxon>Lepidoptera</taxon>
        <taxon>Glossata</taxon>
        <taxon>Ditrysia</taxon>
        <taxon>Papilionoidea</taxon>
        <taxon>Pieridae</taxon>
        <taxon>Dismorphiinae</taxon>
        <taxon>Leptidea</taxon>
    </lineage>
</organism>
<name>A0A5E4R320_9NEOP</name>
<dbReference type="Proteomes" id="UP000324832">
    <property type="component" value="Unassembled WGS sequence"/>
</dbReference>
<evidence type="ECO:0000313" key="2">
    <source>
        <dbReference type="EMBL" id="VVD04341.1"/>
    </source>
</evidence>
<dbReference type="EMBL" id="FZQP02006858">
    <property type="protein sequence ID" value="VVD04341.1"/>
    <property type="molecule type" value="Genomic_DNA"/>
</dbReference>
<dbReference type="PANTHER" id="PTHR13803">
    <property type="entry name" value="SEC24-RELATED PROTEIN"/>
    <property type="match status" value="1"/>
</dbReference>
<evidence type="ECO:0000259" key="1">
    <source>
        <dbReference type="Pfam" id="PF00626"/>
    </source>
</evidence>
<accession>A0A5E4R320</accession>
<dbReference type="GO" id="GO:0030127">
    <property type="term" value="C:COPII vesicle coat"/>
    <property type="evidence" value="ECO:0007669"/>
    <property type="project" value="TreeGrafter"/>
</dbReference>
<protein>
    <recommendedName>
        <fullName evidence="1">Gelsolin-like domain-containing protein</fullName>
    </recommendedName>
</protein>
<dbReference type="InterPro" id="IPR050550">
    <property type="entry name" value="SEC23_SEC24_subfamily"/>
</dbReference>
<dbReference type="InterPro" id="IPR029006">
    <property type="entry name" value="ADF-H/Gelsolin-like_dom_sf"/>
</dbReference>
<dbReference type="InterPro" id="IPR007123">
    <property type="entry name" value="Gelsolin-like_dom"/>
</dbReference>
<dbReference type="Gene3D" id="3.40.20.10">
    <property type="entry name" value="Severin"/>
    <property type="match status" value="1"/>
</dbReference>
<proteinExistence type="predicted"/>
<dbReference type="GO" id="GO:0070971">
    <property type="term" value="C:endoplasmic reticulum exit site"/>
    <property type="evidence" value="ECO:0007669"/>
    <property type="project" value="TreeGrafter"/>
</dbReference>
<dbReference type="PANTHER" id="PTHR13803:SF39">
    <property type="entry name" value="SECRETORY 24AB, ISOFORM A"/>
    <property type="match status" value="1"/>
</dbReference>
<dbReference type="Gene3D" id="1.20.120.730">
    <property type="entry name" value="Sec23/Sec24 helical domain"/>
    <property type="match status" value="1"/>
</dbReference>
<dbReference type="GO" id="GO:0008270">
    <property type="term" value="F:zinc ion binding"/>
    <property type="evidence" value="ECO:0007669"/>
    <property type="project" value="TreeGrafter"/>
</dbReference>
<dbReference type="Pfam" id="PF00626">
    <property type="entry name" value="Gelsolin"/>
    <property type="match status" value="1"/>
</dbReference>